<keyword evidence="5" id="KW-0777">Teichoic acid biosynthesis</keyword>
<dbReference type="Gene3D" id="3.40.50.11820">
    <property type="match status" value="1"/>
</dbReference>
<feature type="transmembrane region" description="Helical" evidence="7">
    <location>
        <begin position="16"/>
        <end position="35"/>
    </location>
</feature>
<dbReference type="GO" id="GO:0005886">
    <property type="term" value="C:plasma membrane"/>
    <property type="evidence" value="ECO:0007669"/>
    <property type="project" value="UniProtKB-SubCell"/>
</dbReference>
<evidence type="ECO:0000313" key="8">
    <source>
        <dbReference type="EMBL" id="QKX52163.1"/>
    </source>
</evidence>
<evidence type="ECO:0000256" key="4">
    <source>
        <dbReference type="ARBA" id="ARBA00022679"/>
    </source>
</evidence>
<dbReference type="Pfam" id="PF04464">
    <property type="entry name" value="Glyphos_transf"/>
    <property type="match status" value="1"/>
</dbReference>
<dbReference type="SUPFAM" id="SSF53756">
    <property type="entry name" value="UDP-Glycosyltransferase/glycogen phosphorylase"/>
    <property type="match status" value="1"/>
</dbReference>
<keyword evidence="6 7" id="KW-0472">Membrane</keyword>
<dbReference type="PANTHER" id="PTHR37316">
    <property type="entry name" value="TEICHOIC ACID GLYCEROL-PHOSPHATE PRIMASE"/>
    <property type="match status" value="1"/>
</dbReference>
<evidence type="ECO:0000256" key="3">
    <source>
        <dbReference type="ARBA" id="ARBA00022475"/>
    </source>
</evidence>
<dbReference type="PANTHER" id="PTHR37316:SF3">
    <property type="entry name" value="TEICHOIC ACID GLYCEROL-PHOSPHATE TRANSFERASE"/>
    <property type="match status" value="1"/>
</dbReference>
<dbReference type="GO" id="GO:0047355">
    <property type="term" value="F:CDP-glycerol glycerophosphotransferase activity"/>
    <property type="evidence" value="ECO:0007669"/>
    <property type="project" value="InterPro"/>
</dbReference>
<evidence type="ECO:0000256" key="6">
    <source>
        <dbReference type="ARBA" id="ARBA00023136"/>
    </source>
</evidence>
<keyword evidence="9" id="KW-1185">Reference proteome</keyword>
<dbReference type="RefSeq" id="WP_036803497.1">
    <property type="nucleotide sequence ID" value="NZ_CP051177.1"/>
</dbReference>
<comment type="subcellular location">
    <subcellularLocation>
        <location evidence="1">Cell membrane</location>
        <topology evidence="1">Peripheral membrane protein</topology>
    </subcellularLocation>
</comment>
<dbReference type="GO" id="GO:0019350">
    <property type="term" value="P:teichoic acid biosynthetic process"/>
    <property type="evidence" value="ECO:0007669"/>
    <property type="project" value="UniProtKB-KW"/>
</dbReference>
<name>A0A7H8QG09_9BACL</name>
<proteinExistence type="inferred from homology"/>
<comment type="similarity">
    <text evidence="2">Belongs to the CDP-glycerol glycerophosphotransferase family.</text>
</comment>
<dbReference type="InterPro" id="IPR051612">
    <property type="entry name" value="Teichoic_Acid_Biosynth"/>
</dbReference>
<keyword evidence="4 8" id="KW-0808">Transferase</keyword>
<gene>
    <name evidence="8" type="ORF">HF394_17160</name>
</gene>
<dbReference type="AlphaFoldDB" id="A0A7H8QG09"/>
<evidence type="ECO:0000256" key="5">
    <source>
        <dbReference type="ARBA" id="ARBA00022944"/>
    </source>
</evidence>
<dbReference type="InterPro" id="IPR043148">
    <property type="entry name" value="TagF_C"/>
</dbReference>
<reference evidence="9" key="1">
    <citation type="submission" date="2020-06" db="EMBL/GenBank/DDBJ databases">
        <title>Isolation of Planomicrobium glaciei.</title>
        <authorList>
            <person name="Malisova L."/>
            <person name="Safrankova R."/>
            <person name="Jakubu V."/>
            <person name="Spanelova P."/>
        </authorList>
    </citation>
    <scope>NUCLEOTIDE SEQUENCE [LARGE SCALE GENOMIC DNA]</scope>
    <source>
        <strain evidence="9">NRL-ATB46093</strain>
    </source>
</reference>
<dbReference type="Gene3D" id="3.40.50.12580">
    <property type="match status" value="1"/>
</dbReference>
<keyword evidence="7" id="KW-1133">Transmembrane helix</keyword>
<dbReference type="EMBL" id="CP051177">
    <property type="protein sequence ID" value="QKX52163.1"/>
    <property type="molecule type" value="Genomic_DNA"/>
</dbReference>
<keyword evidence="7" id="KW-0812">Transmembrane</keyword>
<evidence type="ECO:0000256" key="1">
    <source>
        <dbReference type="ARBA" id="ARBA00004202"/>
    </source>
</evidence>
<dbReference type="InterPro" id="IPR007554">
    <property type="entry name" value="Glycerophosphate_synth"/>
</dbReference>
<evidence type="ECO:0000256" key="2">
    <source>
        <dbReference type="ARBA" id="ARBA00010488"/>
    </source>
</evidence>
<protein>
    <submittedName>
        <fullName evidence="8">CDP-glycerol--poly(Glycerophosphate) glycerophosphotransferase</fullName>
    </submittedName>
</protein>
<evidence type="ECO:0000313" key="9">
    <source>
        <dbReference type="Proteomes" id="UP000509222"/>
    </source>
</evidence>
<sequence>MKKYVMTLVKYLKPLYFTYFLFGTLLVNILKFLILPEDNLILFVSFGGKKFDDSPRMIYEKMIQDPRFDRYELVWAFHDPSNFDIPRGKAIKTDSFQYYLTALKARSWITNSTVERGLNFKGRRTFYFNTWHGTPIKKMGADLSQNDKPVKHKAQWGVDVMTAQSTYESAVFSQAFQLDKEKFFVCGLPRNDDLVNVTTETQRAMKKKIGVPLDKKVILYAPTYREYERDRNFNCVLDPSIHFENWKKELGDEYVVLLRAHYEVAKVLNIETDDQFVFDVSAYPVLNDLMIASDLLISDYSSIYFDYSILDKPMICYAYDYEEYAEKRGLYFEIRESLPGGSISEGELLHLVKNLPYQESLELVREFREKYVESYGNATTASVDKIFENIALVEETSIQPVE</sequence>
<accession>A0A7H8QG09</accession>
<evidence type="ECO:0000256" key="7">
    <source>
        <dbReference type="SAM" id="Phobius"/>
    </source>
</evidence>
<dbReference type="Proteomes" id="UP000509222">
    <property type="component" value="Chromosome"/>
</dbReference>
<dbReference type="InterPro" id="IPR043149">
    <property type="entry name" value="TagF_N"/>
</dbReference>
<keyword evidence="3" id="KW-1003">Cell membrane</keyword>
<organism evidence="8 9">
    <name type="scientific">Planococcus glaciei</name>
    <dbReference type="NCBI Taxonomy" id="459472"/>
    <lineage>
        <taxon>Bacteria</taxon>
        <taxon>Bacillati</taxon>
        <taxon>Bacillota</taxon>
        <taxon>Bacilli</taxon>
        <taxon>Bacillales</taxon>
        <taxon>Caryophanaceae</taxon>
        <taxon>Planococcus</taxon>
    </lineage>
</organism>